<dbReference type="KEGG" id="amv:ACMV_P5_00130"/>
<accession>F0J850</accession>
<name>F0J850_ACIMA</name>
<dbReference type="EMBL" id="AP012040">
    <property type="protein sequence ID" value="BAJ83267.1"/>
    <property type="molecule type" value="Genomic_DNA"/>
</dbReference>
<evidence type="ECO:0000313" key="3">
    <source>
        <dbReference type="Proteomes" id="UP000007100"/>
    </source>
</evidence>
<feature type="domain" description="IrrE N-terminal-like" evidence="1">
    <location>
        <begin position="77"/>
        <end position="165"/>
    </location>
</feature>
<dbReference type="InterPro" id="IPR052345">
    <property type="entry name" value="Rad_response_metalloprotease"/>
</dbReference>
<evidence type="ECO:0000259" key="1">
    <source>
        <dbReference type="Pfam" id="PF06114"/>
    </source>
</evidence>
<keyword evidence="3" id="KW-1185">Reference proteome</keyword>
<reference evidence="2 3" key="1">
    <citation type="submission" date="2010-12" db="EMBL/GenBank/DDBJ databases">
        <title>Whole genome sequence of Acidiphilium multivorum AIU301.</title>
        <authorList>
            <person name="Narita-Yamada S."/>
            <person name="Nakamura S."/>
            <person name="Ito N."/>
            <person name="Takarada H."/>
            <person name="Katano Y."/>
            <person name="Nakazawa H."/>
            <person name="Hosoyama A."/>
            <person name="Yamada R."/>
            <person name="Fujita N."/>
        </authorList>
    </citation>
    <scope>NUCLEOTIDE SEQUENCE [LARGE SCALE GENOMIC DNA]</scope>
    <source>
        <strain evidence="3">DSM 11245 / JCM 8867 / AIU301</strain>
        <plasmid evidence="2 3">pACMV5</plasmid>
    </source>
</reference>
<sequence>MRHGFKAQAERLSAEARLELGLDPAAPLDPSRYARHIGVVVLDFDDLEISAECKRRLLQTDSESWSGMTLKEGGVTAIIINPSHSRGRRSSTLMHELAHIILKHVPARVDVSTNGMLLLSDYSEDAEAEADWLAAAMLLPRDVLMRSRRRGETITNIAMAFGTSDQLCEWRIRMTGVDVQLKRAARR</sequence>
<dbReference type="Proteomes" id="UP000007100">
    <property type="component" value="Plasmid pACMV5"/>
</dbReference>
<keyword evidence="2" id="KW-0614">Plasmid</keyword>
<dbReference type="Gene3D" id="1.10.10.2910">
    <property type="match status" value="1"/>
</dbReference>
<gene>
    <name evidence="2" type="ordered locus">ACMV_P5_00130</name>
</gene>
<dbReference type="AlphaFoldDB" id="F0J850"/>
<dbReference type="OrthoDB" id="572608at2"/>
<organism evidence="2 3">
    <name type="scientific">Acidiphilium multivorum (strain DSM 11245 / JCM 8867 / NBRC 100883 / AIU 301)</name>
    <dbReference type="NCBI Taxonomy" id="926570"/>
    <lineage>
        <taxon>Bacteria</taxon>
        <taxon>Pseudomonadati</taxon>
        <taxon>Pseudomonadota</taxon>
        <taxon>Alphaproteobacteria</taxon>
        <taxon>Acetobacterales</taxon>
        <taxon>Acidocellaceae</taxon>
        <taxon>Acidiphilium</taxon>
    </lineage>
</organism>
<dbReference type="RefSeq" id="WP_013635152.1">
    <property type="nucleotide sequence ID" value="NC_015180.1"/>
</dbReference>
<evidence type="ECO:0000313" key="2">
    <source>
        <dbReference type="EMBL" id="BAJ83267.1"/>
    </source>
</evidence>
<geneLocation type="plasmid" evidence="2 3">
    <name>pACMV5</name>
</geneLocation>
<dbReference type="HOGENOM" id="CLU_098656_1_0_5"/>
<dbReference type="InterPro" id="IPR010359">
    <property type="entry name" value="IrrE_HExxH"/>
</dbReference>
<protein>
    <recommendedName>
        <fullName evidence="1">IrrE N-terminal-like domain-containing protein</fullName>
    </recommendedName>
</protein>
<dbReference type="PANTHER" id="PTHR43236:SF1">
    <property type="entry name" value="BLL7220 PROTEIN"/>
    <property type="match status" value="1"/>
</dbReference>
<dbReference type="Pfam" id="PF06114">
    <property type="entry name" value="Peptidase_M78"/>
    <property type="match status" value="1"/>
</dbReference>
<dbReference type="PANTHER" id="PTHR43236">
    <property type="entry name" value="ANTITOXIN HIGA1"/>
    <property type="match status" value="1"/>
</dbReference>
<proteinExistence type="predicted"/>